<sequence>MATVNVMPSFTTGRIEVWNGTKDGEEAYLDSSTNETNLNPKTVMNVEIYDLRTLSPQPEINENGFEFMPHPTSLSTEQLLNNTTNEGKAYIRQNYWPEIADLVQGKTGATKVIPWHFSVRKQTLGYHPDEVFFMKTGISQPSATMHIDNSHDTAIDHMIRELGEETAQELIKSHKRWAIINIWRPVGTFVQRWPLLVVDHSKVDFTFEKNTGRVYRRQDSKYYKSHDNFLKWEDGYVLRYVSNMKPEEVLMFKDYDSRRDKVRGTPHGAFQDDNTANDAPARNSIEVRVFAFFDDED</sequence>
<accession>A0ACC1PMF7</accession>
<name>A0ACC1PMF7_9PEZI</name>
<comment type="caution">
    <text evidence="1">The sequence shown here is derived from an EMBL/GenBank/DDBJ whole genome shotgun (WGS) entry which is preliminary data.</text>
</comment>
<proteinExistence type="predicted"/>
<protein>
    <submittedName>
        <fullName evidence="1">Uncharacterized protein</fullName>
    </submittedName>
</protein>
<reference evidence="1" key="1">
    <citation type="submission" date="2022-10" db="EMBL/GenBank/DDBJ databases">
        <title>Genome Sequence of Xylaria curta.</title>
        <authorList>
            <person name="Buettner E."/>
        </authorList>
    </citation>
    <scope>NUCLEOTIDE SEQUENCE</scope>
    <source>
        <strain evidence="1">Babe10</strain>
    </source>
</reference>
<keyword evidence="2" id="KW-1185">Reference proteome</keyword>
<dbReference type="EMBL" id="JAPDGR010000171">
    <property type="protein sequence ID" value="KAJ2994465.1"/>
    <property type="molecule type" value="Genomic_DNA"/>
</dbReference>
<organism evidence="1 2">
    <name type="scientific">Xylaria curta</name>
    <dbReference type="NCBI Taxonomy" id="42375"/>
    <lineage>
        <taxon>Eukaryota</taxon>
        <taxon>Fungi</taxon>
        <taxon>Dikarya</taxon>
        <taxon>Ascomycota</taxon>
        <taxon>Pezizomycotina</taxon>
        <taxon>Sordariomycetes</taxon>
        <taxon>Xylariomycetidae</taxon>
        <taxon>Xylariales</taxon>
        <taxon>Xylariaceae</taxon>
        <taxon>Xylaria</taxon>
    </lineage>
</organism>
<evidence type="ECO:0000313" key="1">
    <source>
        <dbReference type="EMBL" id="KAJ2994465.1"/>
    </source>
</evidence>
<evidence type="ECO:0000313" key="2">
    <source>
        <dbReference type="Proteomes" id="UP001143856"/>
    </source>
</evidence>
<gene>
    <name evidence="1" type="ORF">NUW58_g1552</name>
</gene>
<dbReference type="Proteomes" id="UP001143856">
    <property type="component" value="Unassembled WGS sequence"/>
</dbReference>